<gene>
    <name evidence="4" type="ORF">GCM10007977_040630</name>
</gene>
<evidence type="ECO:0000313" key="4">
    <source>
        <dbReference type="EMBL" id="GGM34984.1"/>
    </source>
</evidence>
<sequence length="355" mass="39404">MKHGISLLPDCRPERRSATEYYEDVLAMATLADEAGMHYVKMTEHYLGNYGGYSPSPLTFLAAVAARTSRIRLMTGCVLPAFHHPIQLAAHAAMVDVLSHGRLDVGFARAWLPYEFAALGVPMDTSRDRFEKTIRAVLRLWTEDKVTEECEYFSYSDATSLPAVVQRPHPPVWGAAIVTPQSFEWLARQGMGLLVSPSLLQRDLQYTKKLIRIYLDTFEEAHQGTGRVPQVAVSMPLYVAATDAEARAVAIPHLLEYNNVTIEAADAWTHVTSTSYPGYESMRERLSAVTEESLRAGACAVVGSPETAVDTIRAVAEYLHADVCLWNIDYGGQPRETMARSMRLFVDEVLPHVTG</sequence>
<protein>
    <submittedName>
        <fullName evidence="4">Monooxygenase</fullName>
    </submittedName>
</protein>
<name>A0A917WWD0_9ACTN</name>
<dbReference type="InterPro" id="IPR050766">
    <property type="entry name" value="Bact_Lucif_Oxidored"/>
</dbReference>
<reference evidence="4" key="2">
    <citation type="submission" date="2020-09" db="EMBL/GenBank/DDBJ databases">
        <authorList>
            <person name="Sun Q."/>
            <person name="Ohkuma M."/>
        </authorList>
    </citation>
    <scope>NUCLEOTIDE SEQUENCE</scope>
    <source>
        <strain evidence="4">JCM 19831</strain>
    </source>
</reference>
<dbReference type="Pfam" id="PF00296">
    <property type="entry name" value="Bac_luciferase"/>
    <property type="match status" value="1"/>
</dbReference>
<dbReference type="PANTHER" id="PTHR30137:SF8">
    <property type="entry name" value="BLR5498 PROTEIN"/>
    <property type="match status" value="1"/>
</dbReference>
<dbReference type="Proteomes" id="UP000642070">
    <property type="component" value="Unassembled WGS sequence"/>
</dbReference>
<reference evidence="4" key="1">
    <citation type="journal article" date="2014" name="Int. J. Syst. Evol. Microbiol.">
        <title>Complete genome sequence of Corynebacterium casei LMG S-19264T (=DSM 44701T), isolated from a smear-ripened cheese.</title>
        <authorList>
            <consortium name="US DOE Joint Genome Institute (JGI-PGF)"/>
            <person name="Walter F."/>
            <person name="Albersmeier A."/>
            <person name="Kalinowski J."/>
            <person name="Ruckert C."/>
        </authorList>
    </citation>
    <scope>NUCLEOTIDE SEQUENCE</scope>
    <source>
        <strain evidence="4">JCM 19831</strain>
    </source>
</reference>
<dbReference type="RefSeq" id="WP_190251447.1">
    <property type="nucleotide sequence ID" value="NZ_BMPI01000018.1"/>
</dbReference>
<evidence type="ECO:0000259" key="3">
    <source>
        <dbReference type="Pfam" id="PF00296"/>
    </source>
</evidence>
<keyword evidence="2 4" id="KW-0503">Monooxygenase</keyword>
<dbReference type="AlphaFoldDB" id="A0A917WWD0"/>
<keyword evidence="5" id="KW-1185">Reference proteome</keyword>
<dbReference type="SUPFAM" id="SSF51679">
    <property type="entry name" value="Bacterial luciferase-like"/>
    <property type="match status" value="1"/>
</dbReference>
<dbReference type="InterPro" id="IPR036661">
    <property type="entry name" value="Luciferase-like_sf"/>
</dbReference>
<dbReference type="EMBL" id="BMPI01000018">
    <property type="protein sequence ID" value="GGM34984.1"/>
    <property type="molecule type" value="Genomic_DNA"/>
</dbReference>
<dbReference type="GO" id="GO:0004497">
    <property type="term" value="F:monooxygenase activity"/>
    <property type="evidence" value="ECO:0007669"/>
    <property type="project" value="UniProtKB-KW"/>
</dbReference>
<keyword evidence="1" id="KW-0560">Oxidoreductase</keyword>
<organism evidence="4 5">
    <name type="scientific">Dactylosporangium sucinum</name>
    <dbReference type="NCBI Taxonomy" id="1424081"/>
    <lineage>
        <taxon>Bacteria</taxon>
        <taxon>Bacillati</taxon>
        <taxon>Actinomycetota</taxon>
        <taxon>Actinomycetes</taxon>
        <taxon>Micromonosporales</taxon>
        <taxon>Micromonosporaceae</taxon>
        <taxon>Dactylosporangium</taxon>
    </lineage>
</organism>
<accession>A0A917WWD0</accession>
<dbReference type="PANTHER" id="PTHR30137">
    <property type="entry name" value="LUCIFERASE-LIKE MONOOXYGENASE"/>
    <property type="match status" value="1"/>
</dbReference>
<dbReference type="GO" id="GO:0016705">
    <property type="term" value="F:oxidoreductase activity, acting on paired donors, with incorporation or reduction of molecular oxygen"/>
    <property type="evidence" value="ECO:0007669"/>
    <property type="project" value="InterPro"/>
</dbReference>
<evidence type="ECO:0000256" key="2">
    <source>
        <dbReference type="ARBA" id="ARBA00023033"/>
    </source>
</evidence>
<evidence type="ECO:0000256" key="1">
    <source>
        <dbReference type="ARBA" id="ARBA00023002"/>
    </source>
</evidence>
<dbReference type="Gene3D" id="3.20.20.30">
    <property type="entry name" value="Luciferase-like domain"/>
    <property type="match status" value="1"/>
</dbReference>
<dbReference type="GO" id="GO:0005829">
    <property type="term" value="C:cytosol"/>
    <property type="evidence" value="ECO:0007669"/>
    <property type="project" value="TreeGrafter"/>
</dbReference>
<feature type="domain" description="Luciferase-like" evidence="3">
    <location>
        <begin position="1"/>
        <end position="317"/>
    </location>
</feature>
<evidence type="ECO:0000313" key="5">
    <source>
        <dbReference type="Proteomes" id="UP000642070"/>
    </source>
</evidence>
<dbReference type="InterPro" id="IPR011251">
    <property type="entry name" value="Luciferase-like_dom"/>
</dbReference>
<proteinExistence type="predicted"/>
<comment type="caution">
    <text evidence="4">The sequence shown here is derived from an EMBL/GenBank/DDBJ whole genome shotgun (WGS) entry which is preliminary data.</text>
</comment>